<dbReference type="EMBL" id="RQZD01000001">
    <property type="protein sequence ID" value="RRD38510.1"/>
    <property type="molecule type" value="Genomic_DNA"/>
</dbReference>
<accession>A0A3P1VZ95</accession>
<gene>
    <name evidence="2" type="ORF">EII28_00185</name>
</gene>
<sequence>MDTKQENINYLNIIKKHPFFLIALVFTLLFFTFLFFCLPPGWLVLVFLYNLYINGGILEKIIFYFIIISYILLIFIIPADFIKEHIYED</sequence>
<keyword evidence="1" id="KW-0812">Transmembrane</keyword>
<keyword evidence="1" id="KW-1133">Transmembrane helix</keyword>
<evidence type="ECO:0000313" key="2">
    <source>
        <dbReference type="EMBL" id="RRD38510.1"/>
    </source>
</evidence>
<proteinExistence type="predicted"/>
<feature type="transmembrane region" description="Helical" evidence="1">
    <location>
        <begin position="20"/>
        <end position="49"/>
    </location>
</feature>
<dbReference type="AlphaFoldDB" id="A0A3P1VZ95"/>
<keyword evidence="1" id="KW-0472">Membrane</keyword>
<organism evidence="2">
    <name type="scientific">Fusobacterium nucleatum</name>
    <dbReference type="NCBI Taxonomy" id="851"/>
    <lineage>
        <taxon>Bacteria</taxon>
        <taxon>Fusobacteriati</taxon>
        <taxon>Fusobacteriota</taxon>
        <taxon>Fusobacteriia</taxon>
        <taxon>Fusobacteriales</taxon>
        <taxon>Fusobacteriaceae</taxon>
        <taxon>Fusobacterium</taxon>
    </lineage>
</organism>
<evidence type="ECO:0000256" key="1">
    <source>
        <dbReference type="SAM" id="Phobius"/>
    </source>
</evidence>
<protein>
    <submittedName>
        <fullName evidence="2">Uncharacterized protein</fullName>
    </submittedName>
</protein>
<reference evidence="2" key="1">
    <citation type="submission" date="2018-11" db="EMBL/GenBank/DDBJ databases">
        <title>Genomes From Bacteria Associated with the Canine Oral Cavity: a Test Case for Automated Genome-Based Taxonomic Assignment.</title>
        <authorList>
            <person name="Coil D.A."/>
            <person name="Jospin G."/>
            <person name="Darling A.E."/>
            <person name="Wallis C."/>
            <person name="Davis I.J."/>
            <person name="Harris S."/>
            <person name="Eisen J.A."/>
            <person name="Holcombe L.J."/>
            <person name="O'Flynn C."/>
        </authorList>
    </citation>
    <scope>NUCLEOTIDE SEQUENCE [LARGE SCALE GENOMIC DNA]</scope>
    <source>
        <strain evidence="2">OH5060</strain>
    </source>
</reference>
<comment type="caution">
    <text evidence="2">The sequence shown here is derived from an EMBL/GenBank/DDBJ whole genome shotgun (WGS) entry which is preliminary data.</text>
</comment>
<name>A0A3P1VZ95_FUSNU</name>
<feature type="transmembrane region" description="Helical" evidence="1">
    <location>
        <begin position="61"/>
        <end position="82"/>
    </location>
</feature>